<dbReference type="InterPro" id="IPR052155">
    <property type="entry name" value="Biofilm_reg_signaling"/>
</dbReference>
<organism evidence="3 4">
    <name type="scientific">Salimicrobium flavidum</name>
    <dbReference type="NCBI Taxonomy" id="570947"/>
    <lineage>
        <taxon>Bacteria</taxon>
        <taxon>Bacillati</taxon>
        <taxon>Bacillota</taxon>
        <taxon>Bacilli</taxon>
        <taxon>Bacillales</taxon>
        <taxon>Bacillaceae</taxon>
        <taxon>Salimicrobium</taxon>
    </lineage>
</organism>
<feature type="domain" description="EAL" evidence="2">
    <location>
        <begin position="7"/>
        <end position="260"/>
    </location>
</feature>
<evidence type="ECO:0000259" key="1">
    <source>
        <dbReference type="PROSITE" id="PS50112"/>
    </source>
</evidence>
<feature type="domain" description="PAS" evidence="1">
    <location>
        <begin position="408"/>
        <end position="479"/>
    </location>
</feature>
<dbReference type="PROSITE" id="PS50883">
    <property type="entry name" value="EAL"/>
    <property type="match status" value="1"/>
</dbReference>
<dbReference type="Gene3D" id="3.30.450.20">
    <property type="entry name" value="PAS domain"/>
    <property type="match status" value="2"/>
</dbReference>
<evidence type="ECO:0000313" key="3">
    <source>
        <dbReference type="EMBL" id="SIS65749.1"/>
    </source>
</evidence>
<dbReference type="SUPFAM" id="SSF141868">
    <property type="entry name" value="EAL domain-like"/>
    <property type="match status" value="1"/>
</dbReference>
<dbReference type="PANTHER" id="PTHR44757:SF2">
    <property type="entry name" value="BIOFILM ARCHITECTURE MAINTENANCE PROTEIN MBAA"/>
    <property type="match status" value="1"/>
</dbReference>
<dbReference type="FunFam" id="3.20.20.450:FF:000001">
    <property type="entry name" value="Cyclic di-GMP phosphodiesterase yahA"/>
    <property type="match status" value="1"/>
</dbReference>
<dbReference type="CDD" id="cd01948">
    <property type="entry name" value="EAL"/>
    <property type="match status" value="1"/>
</dbReference>
<dbReference type="InterPro" id="IPR000014">
    <property type="entry name" value="PAS"/>
</dbReference>
<dbReference type="EMBL" id="FTOC01000021">
    <property type="protein sequence ID" value="SIS65749.1"/>
    <property type="molecule type" value="Genomic_DNA"/>
</dbReference>
<dbReference type="STRING" id="570947.SAMN05421687_1211"/>
<dbReference type="SUPFAM" id="SSF55785">
    <property type="entry name" value="PYP-like sensor domain (PAS domain)"/>
    <property type="match status" value="2"/>
</dbReference>
<proteinExistence type="predicted"/>
<evidence type="ECO:0000259" key="2">
    <source>
        <dbReference type="PROSITE" id="PS50883"/>
    </source>
</evidence>
<dbReference type="InterPro" id="IPR035965">
    <property type="entry name" value="PAS-like_dom_sf"/>
</dbReference>
<dbReference type="OrthoDB" id="9759607at2"/>
<dbReference type="AlphaFoldDB" id="A0A1N7KVW0"/>
<dbReference type="Pfam" id="PF00989">
    <property type="entry name" value="PAS"/>
    <property type="match status" value="1"/>
</dbReference>
<reference evidence="4" key="1">
    <citation type="submission" date="2017-01" db="EMBL/GenBank/DDBJ databases">
        <authorList>
            <person name="Varghese N."/>
            <person name="Submissions S."/>
        </authorList>
    </citation>
    <scope>NUCLEOTIDE SEQUENCE [LARGE SCALE GENOMIC DNA]</scope>
    <source>
        <strain evidence="4">DSM 23127</strain>
    </source>
</reference>
<sequence>MESSSSATKQECELRRGLQEEEFFLHYQPRMNIRTGEMMGAEALVRWSHPEYGVVYPDTFIPLAETTGLIIPLGEEVLRQACLQHKEWEMQGLGSIVVSVNFSPRQIYESGIVENVATILHETGMDPKFLEIEITENVMIDVDHVLGSLRGFKALGVSISLDDFGTGYSSLSYLKNLPIDKLKIDQSFVFTSTSDMNDQSLVKTIIAIGHQLNLGVVAEGVETREHLVLLQRNLCEEAQGYLFSKPVPASVFKEQMRVWEGMVKERGVGDAENSIWQREKAFALEREDLLRTVQKQQGFTFKYERRDGLFIHTMCEGGLLYKMDLLPEQVVGRPLRHFFSDQTAEYKEFYYERAWNGEQGVMYEGNINGVSYIASLSPVVSGNQVVEVIGSCIDISNRKRMEERLVQKEKSYQRLLDRLAEKLILLEDMGTITYMSASLRRMFEYEETDGQVAPLLKEIIVESDRLFMEENLKKLRASNMDTVSGYVTFVKKKGRLQEMKFRMMRITEEKDTSIALVLEKLRYA</sequence>
<evidence type="ECO:0000313" key="4">
    <source>
        <dbReference type="Proteomes" id="UP000187608"/>
    </source>
</evidence>
<dbReference type="PANTHER" id="PTHR44757">
    <property type="entry name" value="DIGUANYLATE CYCLASE DGCP"/>
    <property type="match status" value="1"/>
</dbReference>
<dbReference type="Proteomes" id="UP000187608">
    <property type="component" value="Unassembled WGS sequence"/>
</dbReference>
<dbReference type="InterPro" id="IPR013767">
    <property type="entry name" value="PAS_fold"/>
</dbReference>
<accession>A0A1N7KVW0</accession>
<protein>
    <submittedName>
        <fullName evidence="3">EAL domain, c-di-GMP-specific phosphodiesterase class I (Or its enzymatically inactive variant)</fullName>
    </submittedName>
</protein>
<dbReference type="PROSITE" id="PS50112">
    <property type="entry name" value="PAS"/>
    <property type="match status" value="1"/>
</dbReference>
<keyword evidence="4" id="KW-1185">Reference proteome</keyword>
<dbReference type="InterPro" id="IPR001633">
    <property type="entry name" value="EAL_dom"/>
</dbReference>
<dbReference type="Pfam" id="PF00563">
    <property type="entry name" value="EAL"/>
    <property type="match status" value="1"/>
</dbReference>
<dbReference type="InterPro" id="IPR035919">
    <property type="entry name" value="EAL_sf"/>
</dbReference>
<dbReference type="GO" id="GO:0006355">
    <property type="term" value="P:regulation of DNA-templated transcription"/>
    <property type="evidence" value="ECO:0007669"/>
    <property type="project" value="InterPro"/>
</dbReference>
<dbReference type="Gene3D" id="3.20.20.450">
    <property type="entry name" value="EAL domain"/>
    <property type="match status" value="1"/>
</dbReference>
<name>A0A1N7KVW0_9BACI</name>
<dbReference type="CDD" id="cd00130">
    <property type="entry name" value="PAS"/>
    <property type="match status" value="1"/>
</dbReference>
<gene>
    <name evidence="3" type="ORF">SAMN05421687_1211</name>
</gene>
<dbReference type="SMART" id="SM00052">
    <property type="entry name" value="EAL"/>
    <property type="match status" value="1"/>
</dbReference>
<dbReference type="RefSeq" id="WP_076560892.1">
    <property type="nucleotide sequence ID" value="NZ_FTOC01000021.1"/>
</dbReference>